<evidence type="ECO:0000313" key="11">
    <source>
        <dbReference type="EMBL" id="HJG85536.1"/>
    </source>
</evidence>
<dbReference type="InterPro" id="IPR003395">
    <property type="entry name" value="RecF/RecN/SMC_N"/>
</dbReference>
<dbReference type="GO" id="GO:0006310">
    <property type="term" value="P:DNA recombination"/>
    <property type="evidence" value="ECO:0007669"/>
    <property type="project" value="InterPro"/>
</dbReference>
<dbReference type="PIRSF" id="PIRSF003128">
    <property type="entry name" value="RecN"/>
    <property type="match status" value="1"/>
</dbReference>
<protein>
    <recommendedName>
        <fullName evidence="3 9">DNA repair protein RecN</fullName>
    </recommendedName>
    <alternativeName>
        <fullName evidence="8 9">Recombination protein N</fullName>
    </alternativeName>
</protein>
<organism evidence="11 12">
    <name type="scientific">Pseudoflavonifractor capillosus</name>
    <dbReference type="NCBI Taxonomy" id="106588"/>
    <lineage>
        <taxon>Bacteria</taxon>
        <taxon>Bacillati</taxon>
        <taxon>Bacillota</taxon>
        <taxon>Clostridia</taxon>
        <taxon>Eubacteriales</taxon>
        <taxon>Oscillospiraceae</taxon>
        <taxon>Pseudoflavonifractor</taxon>
    </lineage>
</organism>
<dbReference type="AlphaFoldDB" id="A0A921SRJ3"/>
<dbReference type="PANTHER" id="PTHR11059:SF0">
    <property type="entry name" value="DNA REPAIR PROTEIN RECN"/>
    <property type="match status" value="1"/>
</dbReference>
<dbReference type="FunFam" id="3.40.50.300:FF:000356">
    <property type="entry name" value="DNA repair protein RecN"/>
    <property type="match status" value="1"/>
</dbReference>
<name>A0A921SRJ3_9FIRM</name>
<keyword evidence="7 9" id="KW-0234">DNA repair</keyword>
<proteinExistence type="inferred from homology"/>
<keyword evidence="4" id="KW-0547">Nucleotide-binding</keyword>
<dbReference type="PANTHER" id="PTHR11059">
    <property type="entry name" value="DNA REPAIR PROTEIN RECN"/>
    <property type="match status" value="1"/>
</dbReference>
<evidence type="ECO:0000256" key="8">
    <source>
        <dbReference type="ARBA" id="ARBA00033408"/>
    </source>
</evidence>
<reference evidence="11" key="1">
    <citation type="journal article" date="2021" name="PeerJ">
        <title>Extensive microbial diversity within the chicken gut microbiome revealed by metagenomics and culture.</title>
        <authorList>
            <person name="Gilroy R."/>
            <person name="Ravi A."/>
            <person name="Getino M."/>
            <person name="Pursley I."/>
            <person name="Horton D.L."/>
            <person name="Alikhan N.F."/>
            <person name="Baker D."/>
            <person name="Gharbi K."/>
            <person name="Hall N."/>
            <person name="Watson M."/>
            <person name="Adriaenssens E.M."/>
            <person name="Foster-Nyarko E."/>
            <person name="Jarju S."/>
            <person name="Secka A."/>
            <person name="Antonio M."/>
            <person name="Oren A."/>
            <person name="Chaudhuri R.R."/>
            <person name="La Ragione R."/>
            <person name="Hildebrand F."/>
            <person name="Pallen M.J."/>
        </authorList>
    </citation>
    <scope>NUCLEOTIDE SEQUENCE</scope>
    <source>
        <strain evidence="11">CHK179-5677</strain>
    </source>
</reference>
<dbReference type="GO" id="GO:0006281">
    <property type="term" value="P:DNA repair"/>
    <property type="evidence" value="ECO:0007669"/>
    <property type="project" value="UniProtKB-KW"/>
</dbReference>
<gene>
    <name evidence="11" type="primary">recN</name>
    <name evidence="11" type="ORF">K8V01_00695</name>
</gene>
<keyword evidence="6" id="KW-0067">ATP-binding</keyword>
<dbReference type="GO" id="GO:0043590">
    <property type="term" value="C:bacterial nucleoid"/>
    <property type="evidence" value="ECO:0007669"/>
    <property type="project" value="TreeGrafter"/>
</dbReference>
<evidence type="ECO:0000256" key="2">
    <source>
        <dbReference type="ARBA" id="ARBA00009441"/>
    </source>
</evidence>
<comment type="function">
    <text evidence="1 9">May be involved in recombinational repair of damaged DNA.</text>
</comment>
<reference evidence="11" key="2">
    <citation type="submission" date="2021-09" db="EMBL/GenBank/DDBJ databases">
        <authorList>
            <person name="Gilroy R."/>
        </authorList>
    </citation>
    <scope>NUCLEOTIDE SEQUENCE</scope>
    <source>
        <strain evidence="11">CHK179-5677</strain>
    </source>
</reference>
<dbReference type="SUPFAM" id="SSF52540">
    <property type="entry name" value="P-loop containing nucleoside triphosphate hydrolases"/>
    <property type="match status" value="1"/>
</dbReference>
<comment type="caution">
    <text evidence="11">The sequence shown here is derived from an EMBL/GenBank/DDBJ whole genome shotgun (WGS) entry which is preliminary data.</text>
</comment>
<dbReference type="InterPro" id="IPR004604">
    <property type="entry name" value="DNA_recomb/repair_RecN"/>
</dbReference>
<evidence type="ECO:0000256" key="5">
    <source>
        <dbReference type="ARBA" id="ARBA00022763"/>
    </source>
</evidence>
<evidence type="ECO:0000256" key="3">
    <source>
        <dbReference type="ARBA" id="ARBA00021315"/>
    </source>
</evidence>
<evidence type="ECO:0000256" key="7">
    <source>
        <dbReference type="ARBA" id="ARBA00023204"/>
    </source>
</evidence>
<feature type="domain" description="RecF/RecN/SMC N-terminal" evidence="10">
    <location>
        <begin position="3"/>
        <end position="511"/>
    </location>
</feature>
<sequence>MLSLLHIENIAVIESADIRFDAGFNALTGETGAGKSIVIDAIGAVIGERTSRDLIRTGAKSALVEAVFTDLPKLPWFEENGEGPDEDGNLIIRREIHPDGKNTCRLGGRLLTVSQLKTLGSQLVNIHGQHDGQQLLDERCHLSYLDSFGGTGEALTDYQTAYGALTAIRREMEALRMDEAERARRIDSLNYQIAELERAQLKAGEEAALTERRTLLRNAGKLIEAVERACFALSGDEDRDGAASLLATAEDALGPAAGMSAEAAGILEQVSELRCTADDVAETLRDLRESFDFEPGELDELESRLDVIYRLKKKYGSSEEEMLAYLDRCKKELDDIQYADDTIVRLEKKYASALKSARCKAETLSGARHTAAEALQNRIQKELAQLDMPKVRFQVEFGAKACDEGLDNTGMDEVQFLMSANVGEALKPIQKIASGGELARIMLALKNVLAENEDVTTLVFDEVDTGVSGRAAQKVAEKMADVARHKQVLCVTHLPQIAAMADVHFSVQKGERKGRTFTEVARLDRDDRMAELARLTSGDAITAASLASAGELLDGAARYKRGRKSGE</sequence>
<dbReference type="GO" id="GO:0005524">
    <property type="term" value="F:ATP binding"/>
    <property type="evidence" value="ECO:0007669"/>
    <property type="project" value="UniProtKB-KW"/>
</dbReference>
<comment type="similarity">
    <text evidence="2 9">Belongs to the RecN family.</text>
</comment>
<evidence type="ECO:0000256" key="4">
    <source>
        <dbReference type="ARBA" id="ARBA00022741"/>
    </source>
</evidence>
<evidence type="ECO:0000313" key="12">
    <source>
        <dbReference type="Proteomes" id="UP000760668"/>
    </source>
</evidence>
<evidence type="ECO:0000259" key="10">
    <source>
        <dbReference type="Pfam" id="PF02463"/>
    </source>
</evidence>
<keyword evidence="5 9" id="KW-0227">DNA damage</keyword>
<accession>A0A921SRJ3</accession>
<dbReference type="Pfam" id="PF02463">
    <property type="entry name" value="SMC_N"/>
    <property type="match status" value="1"/>
</dbReference>
<dbReference type="EMBL" id="DYUC01000009">
    <property type="protein sequence ID" value="HJG85536.1"/>
    <property type="molecule type" value="Genomic_DNA"/>
</dbReference>
<dbReference type="RefSeq" id="WP_295368957.1">
    <property type="nucleotide sequence ID" value="NZ_DYUC01000009.1"/>
</dbReference>
<dbReference type="GO" id="GO:0009432">
    <property type="term" value="P:SOS response"/>
    <property type="evidence" value="ECO:0007669"/>
    <property type="project" value="TreeGrafter"/>
</dbReference>
<dbReference type="CDD" id="cd03241">
    <property type="entry name" value="ABC_RecN"/>
    <property type="match status" value="2"/>
</dbReference>
<dbReference type="NCBIfam" id="TIGR00634">
    <property type="entry name" value="recN"/>
    <property type="match status" value="1"/>
</dbReference>
<dbReference type="InterPro" id="IPR027417">
    <property type="entry name" value="P-loop_NTPase"/>
</dbReference>
<dbReference type="FunFam" id="3.40.50.300:FF:000319">
    <property type="entry name" value="DNA repair protein RecN"/>
    <property type="match status" value="1"/>
</dbReference>
<evidence type="ECO:0000256" key="9">
    <source>
        <dbReference type="PIRNR" id="PIRNR003128"/>
    </source>
</evidence>
<evidence type="ECO:0000256" key="6">
    <source>
        <dbReference type="ARBA" id="ARBA00022840"/>
    </source>
</evidence>
<dbReference type="Gene3D" id="3.40.50.300">
    <property type="entry name" value="P-loop containing nucleotide triphosphate hydrolases"/>
    <property type="match status" value="2"/>
</dbReference>
<dbReference type="Proteomes" id="UP000760668">
    <property type="component" value="Unassembled WGS sequence"/>
</dbReference>
<evidence type="ECO:0000256" key="1">
    <source>
        <dbReference type="ARBA" id="ARBA00003618"/>
    </source>
</evidence>